<dbReference type="PANTHER" id="PTHR30185:SF18">
    <property type="entry name" value="TRANSCRIPTIONAL REGULATOR MTLR"/>
    <property type="match status" value="1"/>
</dbReference>
<sequence>MKLNKKHIQIIKILLEEHTSIEKLSFLINISEKTLINYVKQINDYFSKTMTITKQYHNLIIHIENDSRFFELLNVVTESTESDSINKMENIFFQILNQNVVTIDDLAEFNFMSKTSINNILKEMKQELAKYKVTIIGKPNVGLYVDGKEYDIRKLIIEYFNHQYSNTDIDNGLLKQLESLKVQLKLDEQSYSRLILAIKVTIERLEVGAKINDEITIDNTVFSSNDYNNLTFVKNYLTQCYKDIDVNKEMILIVITLLGRRASILDELITSSEATIIQAIIDGTIGDVYEYYGLELDDELFTKDIRLHIKYLINRIIFNININDESINNIQERFPFAFELSRILGENITKHIQIQVSEEELSYLTIYFSIYLEKIEKEVKAISQVAIITDFGLSIQKLLQNNIMKIFGTDVDIVVIEQSNFDESVVDNYEIIISTIRLNRLFNKIIYLENVFDEQQLKLKIEQFLIYKDLNYKNIFNKSVIVDLINQEDFEHFDNKWSYQSLIEYLADKLVIDEKVDTDFKQRLITRERDKSTADKYLGFPHASHTGTTINIKVALLDEGCRDLPDLKIIILIATPDEMVNETLLIRVYEEVLAISNNAYLISKFSDKTSFQAFIQLLNQEMKG</sequence>
<protein>
    <submittedName>
        <fullName evidence="8">PRD domain-containing protein</fullName>
    </submittedName>
</protein>
<evidence type="ECO:0000256" key="1">
    <source>
        <dbReference type="ARBA" id="ARBA00011798"/>
    </source>
</evidence>
<dbReference type="InterPro" id="IPR007737">
    <property type="entry name" value="Mga_HTH"/>
</dbReference>
<dbReference type="SUPFAM" id="SSF63520">
    <property type="entry name" value="PTS-regulatory domain, PRD"/>
    <property type="match status" value="1"/>
</dbReference>
<comment type="caution">
    <text evidence="8">The sequence shown here is derived from an EMBL/GenBank/DDBJ whole genome shotgun (WGS) entry which is preliminary data.</text>
</comment>
<dbReference type="Proteomes" id="UP000265541">
    <property type="component" value="Unassembled WGS sequence"/>
</dbReference>
<keyword evidence="4" id="KW-0010">Activator</keyword>
<dbReference type="PROSITE" id="PS51372">
    <property type="entry name" value="PRD_2"/>
    <property type="match status" value="1"/>
</dbReference>
<dbReference type="EMBL" id="QYJN01000003">
    <property type="protein sequence ID" value="RIP34865.1"/>
    <property type="molecule type" value="Genomic_DNA"/>
</dbReference>
<dbReference type="PANTHER" id="PTHR30185">
    <property type="entry name" value="CRYPTIC BETA-GLUCOSIDE BGL OPERON ANTITERMINATOR"/>
    <property type="match status" value="1"/>
</dbReference>
<dbReference type="Pfam" id="PF00874">
    <property type="entry name" value="PRD"/>
    <property type="match status" value="1"/>
</dbReference>
<keyword evidence="5" id="KW-0804">Transcription</keyword>
<evidence type="ECO:0000256" key="4">
    <source>
        <dbReference type="ARBA" id="ARBA00023159"/>
    </source>
</evidence>
<feature type="domain" description="PTS EIIA type-2" evidence="6">
    <location>
        <begin position="483"/>
        <end position="621"/>
    </location>
</feature>
<feature type="domain" description="PRD" evidence="7">
    <location>
        <begin position="272"/>
        <end position="378"/>
    </location>
</feature>
<dbReference type="InterPro" id="IPR002178">
    <property type="entry name" value="PTS_EIIA_type-2_dom"/>
</dbReference>
<dbReference type="RefSeq" id="WP_119485107.1">
    <property type="nucleotide sequence ID" value="NZ_QYJN01000003.1"/>
</dbReference>
<dbReference type="Gene3D" id="1.10.1790.10">
    <property type="entry name" value="PRD domain"/>
    <property type="match status" value="1"/>
</dbReference>
<gene>
    <name evidence="8" type="ORF">BUZ14_06730</name>
</gene>
<dbReference type="Pfam" id="PF05043">
    <property type="entry name" value="Mga"/>
    <property type="match status" value="1"/>
</dbReference>
<dbReference type="SUPFAM" id="SSF55804">
    <property type="entry name" value="Phoshotransferase/anion transport protein"/>
    <property type="match status" value="1"/>
</dbReference>
<dbReference type="GO" id="GO:0006355">
    <property type="term" value="P:regulation of DNA-templated transcription"/>
    <property type="evidence" value="ECO:0007669"/>
    <property type="project" value="InterPro"/>
</dbReference>
<keyword evidence="2" id="KW-0677">Repeat</keyword>
<evidence type="ECO:0000256" key="3">
    <source>
        <dbReference type="ARBA" id="ARBA00023015"/>
    </source>
</evidence>
<dbReference type="InterPro" id="IPR050661">
    <property type="entry name" value="BglG_antiterminators"/>
</dbReference>
<name>A0A3A0VLF2_STAGA</name>
<reference evidence="8 9" key="1">
    <citation type="journal article" date="2016" name="Front. Microbiol.">
        <title>Comprehensive Phylogenetic Analysis of Bovine Non-aureus Staphylococci Species Based on Whole-Genome Sequencing.</title>
        <authorList>
            <person name="Naushad S."/>
            <person name="Barkema H.W."/>
            <person name="Luby C."/>
            <person name="Condas L.A."/>
            <person name="Nobrega D.B."/>
            <person name="Carson D.A."/>
            <person name="De Buck J."/>
        </authorList>
    </citation>
    <scope>NUCLEOTIDE SEQUENCE [LARGE SCALE GENOMIC DNA]</scope>
    <source>
        <strain evidence="8 9">SNUC 4781</strain>
    </source>
</reference>
<evidence type="ECO:0000313" key="8">
    <source>
        <dbReference type="EMBL" id="RIP34865.1"/>
    </source>
</evidence>
<evidence type="ECO:0000256" key="5">
    <source>
        <dbReference type="ARBA" id="ARBA00023163"/>
    </source>
</evidence>
<proteinExistence type="predicted"/>
<dbReference type="InterPro" id="IPR016152">
    <property type="entry name" value="PTrfase/Anion_transptr"/>
</dbReference>
<dbReference type="Gene3D" id="3.40.930.10">
    <property type="entry name" value="Mannitol-specific EII, Chain A"/>
    <property type="match status" value="1"/>
</dbReference>
<evidence type="ECO:0000259" key="6">
    <source>
        <dbReference type="PROSITE" id="PS51094"/>
    </source>
</evidence>
<dbReference type="AlphaFoldDB" id="A0A3A0VLF2"/>
<organism evidence="8 9">
    <name type="scientific">Staphylococcus gallinarum</name>
    <dbReference type="NCBI Taxonomy" id="1293"/>
    <lineage>
        <taxon>Bacteria</taxon>
        <taxon>Bacillati</taxon>
        <taxon>Bacillota</taxon>
        <taxon>Bacilli</taxon>
        <taxon>Bacillales</taxon>
        <taxon>Staphylococcaceae</taxon>
        <taxon>Staphylococcus</taxon>
    </lineage>
</organism>
<comment type="subunit">
    <text evidence="1">Homodimer or homotrimer. Seems to be a monomer when not phosphorylated.</text>
</comment>
<evidence type="ECO:0000256" key="2">
    <source>
        <dbReference type="ARBA" id="ARBA00022737"/>
    </source>
</evidence>
<dbReference type="PROSITE" id="PS51094">
    <property type="entry name" value="PTS_EIIA_TYPE_2"/>
    <property type="match status" value="1"/>
</dbReference>
<evidence type="ECO:0000259" key="7">
    <source>
        <dbReference type="PROSITE" id="PS51372"/>
    </source>
</evidence>
<dbReference type="InterPro" id="IPR036634">
    <property type="entry name" value="PRD_sf"/>
</dbReference>
<evidence type="ECO:0000313" key="9">
    <source>
        <dbReference type="Proteomes" id="UP000265541"/>
    </source>
</evidence>
<keyword evidence="3" id="KW-0805">Transcription regulation</keyword>
<accession>A0A3A0VLF2</accession>
<dbReference type="OrthoDB" id="3710983at2"/>
<dbReference type="InterPro" id="IPR011608">
    <property type="entry name" value="PRD"/>
</dbReference>